<dbReference type="OrthoDB" id="2382411at2"/>
<accession>A0A167DWQ5</accession>
<dbReference type="KEGG" id="pcx:LPB68_01305"/>
<dbReference type="AlphaFoldDB" id="A0A167DWQ5"/>
<protein>
    <submittedName>
        <fullName evidence="1">Uncharacterized protein</fullName>
    </submittedName>
</protein>
<dbReference type="RefSeq" id="WP_068658600.1">
    <property type="nucleotide sequence ID" value="NZ_CP017770.1"/>
</dbReference>
<proteinExistence type="predicted"/>
<dbReference type="EMBL" id="LSFN01000014">
    <property type="protein sequence ID" value="OAB74866.1"/>
    <property type="molecule type" value="Genomic_DNA"/>
</dbReference>
<sequence length="89" mass="10254">MSLTHDEQYLDLDREDLNAILDMRFGEIPLQIAHKIASIQDLNQLQRLIIVACNAPEWNIFLEELDQDDQANRLVGERFNPMGITSMKG</sequence>
<organism evidence="1 2">
    <name type="scientific">Paenibacillus crassostreae</name>
    <dbReference type="NCBI Taxonomy" id="1763538"/>
    <lineage>
        <taxon>Bacteria</taxon>
        <taxon>Bacillati</taxon>
        <taxon>Bacillota</taxon>
        <taxon>Bacilli</taxon>
        <taxon>Bacillales</taxon>
        <taxon>Paenibacillaceae</taxon>
        <taxon>Paenibacillus</taxon>
    </lineage>
</organism>
<dbReference type="STRING" id="1763538.LPB68_01305"/>
<evidence type="ECO:0000313" key="1">
    <source>
        <dbReference type="EMBL" id="OAB74866.1"/>
    </source>
</evidence>
<reference evidence="1 2" key="1">
    <citation type="submission" date="2016-02" db="EMBL/GenBank/DDBJ databases">
        <title>Paenibacillus sp. LPB0068, isolated from Crassostrea gigas.</title>
        <authorList>
            <person name="Shin S.-K."/>
            <person name="Yi H."/>
        </authorList>
    </citation>
    <scope>NUCLEOTIDE SEQUENCE [LARGE SCALE GENOMIC DNA]</scope>
    <source>
        <strain evidence="1 2">LPB0068</strain>
    </source>
</reference>
<name>A0A167DWQ5_9BACL</name>
<gene>
    <name evidence="1" type="ORF">PNBC_12650</name>
</gene>
<dbReference type="Proteomes" id="UP000077134">
    <property type="component" value="Unassembled WGS sequence"/>
</dbReference>
<keyword evidence="2" id="KW-1185">Reference proteome</keyword>
<evidence type="ECO:0000313" key="2">
    <source>
        <dbReference type="Proteomes" id="UP000077134"/>
    </source>
</evidence>
<comment type="caution">
    <text evidence="1">The sequence shown here is derived from an EMBL/GenBank/DDBJ whole genome shotgun (WGS) entry which is preliminary data.</text>
</comment>